<gene>
    <name evidence="5" type="ORF">Vbra_2836</name>
</gene>
<keyword evidence="1" id="KW-1015">Disulfide bond</keyword>
<evidence type="ECO:0000259" key="4">
    <source>
        <dbReference type="PROSITE" id="PS50026"/>
    </source>
</evidence>
<feature type="region of interest" description="Disordered" evidence="2">
    <location>
        <begin position="1"/>
        <end position="36"/>
    </location>
</feature>
<dbReference type="Gene3D" id="2.10.25.10">
    <property type="entry name" value="Laminin"/>
    <property type="match status" value="1"/>
</dbReference>
<keyword evidence="3" id="KW-0472">Membrane</keyword>
<keyword evidence="3" id="KW-1133">Transmembrane helix</keyword>
<sequence length="265" mass="28022">MDSARHRSATRHPHNADVQSSQQAQPCTCREQQESEPALIQPRAERAKSTSLLAALFLVTSLSVVVLNCLGTSSHQGGVQAYSDDPVAATTAKAAEAFSIIARSSFPFYVESLSAQPHYTSPGQLDDPDIASSWSGVLVPQKEIAASQDDHAEVVVRPTGTIASLIEASKVGEGQSSICDHVECQHGGLCVVDGQTKYHCKCQAAYEGPHCELRKTAKAAEEKILGMDPTTFYIVVGGGSLLLLAGGYYMCCAPPASGGPDEVFD</sequence>
<dbReference type="Proteomes" id="UP000041254">
    <property type="component" value="Unassembled WGS sequence"/>
</dbReference>
<dbReference type="SUPFAM" id="SSF57196">
    <property type="entry name" value="EGF/Laminin"/>
    <property type="match status" value="1"/>
</dbReference>
<feature type="compositionally biased region" description="Basic residues" evidence="2">
    <location>
        <begin position="1"/>
        <end position="13"/>
    </location>
</feature>
<organism evidence="5 6">
    <name type="scientific">Vitrella brassicaformis (strain CCMP3155)</name>
    <dbReference type="NCBI Taxonomy" id="1169540"/>
    <lineage>
        <taxon>Eukaryota</taxon>
        <taxon>Sar</taxon>
        <taxon>Alveolata</taxon>
        <taxon>Colpodellida</taxon>
        <taxon>Vitrellaceae</taxon>
        <taxon>Vitrella</taxon>
    </lineage>
</organism>
<evidence type="ECO:0000256" key="3">
    <source>
        <dbReference type="SAM" id="Phobius"/>
    </source>
</evidence>
<dbReference type="PROSITE" id="PS00022">
    <property type="entry name" value="EGF_1"/>
    <property type="match status" value="1"/>
</dbReference>
<dbReference type="EMBL" id="CDMY01000275">
    <property type="protein sequence ID" value="CEL99128.1"/>
    <property type="molecule type" value="Genomic_DNA"/>
</dbReference>
<dbReference type="PROSITE" id="PS50026">
    <property type="entry name" value="EGF_3"/>
    <property type="match status" value="1"/>
</dbReference>
<evidence type="ECO:0000256" key="2">
    <source>
        <dbReference type="SAM" id="MobiDB-lite"/>
    </source>
</evidence>
<keyword evidence="1" id="KW-0245">EGF-like domain</keyword>
<evidence type="ECO:0000313" key="5">
    <source>
        <dbReference type="EMBL" id="CEL99128.1"/>
    </source>
</evidence>
<comment type="caution">
    <text evidence="1">Lacks conserved residue(s) required for the propagation of feature annotation.</text>
</comment>
<feature type="disulfide bond" evidence="1">
    <location>
        <begin position="202"/>
        <end position="211"/>
    </location>
</feature>
<dbReference type="VEuPathDB" id="CryptoDB:Vbra_2836"/>
<feature type="compositionally biased region" description="Polar residues" evidence="2">
    <location>
        <begin position="17"/>
        <end position="26"/>
    </location>
</feature>
<dbReference type="CDD" id="cd00054">
    <property type="entry name" value="EGF_CA"/>
    <property type="match status" value="1"/>
</dbReference>
<feature type="transmembrane region" description="Helical" evidence="3">
    <location>
        <begin position="232"/>
        <end position="250"/>
    </location>
</feature>
<dbReference type="InParanoid" id="A0A0G4ENG9"/>
<dbReference type="InterPro" id="IPR000742">
    <property type="entry name" value="EGF"/>
</dbReference>
<keyword evidence="6" id="KW-1185">Reference proteome</keyword>
<proteinExistence type="predicted"/>
<name>A0A0G4ENG9_VITBC</name>
<feature type="domain" description="EGF-like" evidence="4">
    <location>
        <begin position="175"/>
        <end position="212"/>
    </location>
</feature>
<protein>
    <recommendedName>
        <fullName evidence="4">EGF-like domain-containing protein</fullName>
    </recommendedName>
</protein>
<accession>A0A0G4ENG9</accession>
<dbReference type="SMART" id="SM00181">
    <property type="entry name" value="EGF"/>
    <property type="match status" value="1"/>
</dbReference>
<evidence type="ECO:0000256" key="1">
    <source>
        <dbReference type="PROSITE-ProRule" id="PRU00076"/>
    </source>
</evidence>
<dbReference type="OrthoDB" id="10014052at2759"/>
<evidence type="ECO:0000313" key="6">
    <source>
        <dbReference type="Proteomes" id="UP000041254"/>
    </source>
</evidence>
<dbReference type="AlphaFoldDB" id="A0A0G4ENG9"/>
<keyword evidence="3" id="KW-0812">Transmembrane</keyword>
<reference evidence="5 6" key="1">
    <citation type="submission" date="2014-11" db="EMBL/GenBank/DDBJ databases">
        <authorList>
            <person name="Zhu J."/>
            <person name="Qi W."/>
            <person name="Song R."/>
        </authorList>
    </citation>
    <scope>NUCLEOTIDE SEQUENCE [LARGE SCALE GENOMIC DNA]</scope>
</reference>